<dbReference type="GO" id="GO:0005789">
    <property type="term" value="C:endoplasmic reticulum membrane"/>
    <property type="evidence" value="ECO:0007669"/>
    <property type="project" value="UniProtKB-SubCell"/>
</dbReference>
<dbReference type="GeneID" id="104606828"/>
<evidence type="ECO:0000256" key="7">
    <source>
        <dbReference type="ARBA" id="ARBA00025100"/>
    </source>
</evidence>
<protein>
    <submittedName>
        <fullName evidence="11">Protein PIN-LIKES 7-like</fullName>
    </submittedName>
</protein>
<evidence type="ECO:0000256" key="1">
    <source>
        <dbReference type="ARBA" id="ARBA00004477"/>
    </source>
</evidence>
<sequence>MGFWTLFQVASMPVLEVLLIGVLGAFMATDYCSLLLNADARRYLNKIVFVVFAPSLVFASLAKTVTLEDIISWWFMPVNIGLIFLIGGILGWIVVKILKPEPHLEGLIIAACSAGNLGNLMLIVVPAICDEDGSPFADNKFCSSAGLSYASFSMALGGFFIWSYTYYLIKTSGIRYRALQAAESILKLPNTDPDATGEAHLLKTDDLEKAKVADEYTGNQVLSSERAEEKRTFWEKLKGVIHQLLEELMAPPTIAAIVGFIFGATPWLKNLIIGDDAPLRVIQDSITLLGAGTLPSSILIIGGNLTKGLRSARLKPLVIIAVVFVRYMILPAIGIGVVIAAGKFGLLPSDPLFRYALMVQFTLPPAMSIGTMAQLFDVGQEECSIIYLWTYLIAALALTVWSTIYMWILS</sequence>
<feature type="transmembrane region" description="Helical" evidence="9">
    <location>
        <begin position="317"/>
        <end position="340"/>
    </location>
</feature>
<dbReference type="GO" id="GO:0022857">
    <property type="term" value="F:transmembrane transporter activity"/>
    <property type="evidence" value="ECO:0000318"/>
    <property type="project" value="GO_Central"/>
</dbReference>
<organism evidence="10 11">
    <name type="scientific">Nelumbo nucifera</name>
    <name type="common">Sacred lotus</name>
    <dbReference type="NCBI Taxonomy" id="4432"/>
    <lineage>
        <taxon>Eukaryota</taxon>
        <taxon>Viridiplantae</taxon>
        <taxon>Streptophyta</taxon>
        <taxon>Embryophyta</taxon>
        <taxon>Tracheophyta</taxon>
        <taxon>Spermatophyta</taxon>
        <taxon>Magnoliopsida</taxon>
        <taxon>Proteales</taxon>
        <taxon>Nelumbonaceae</taxon>
        <taxon>Nelumbo</taxon>
    </lineage>
</organism>
<dbReference type="STRING" id="4432.A0A1U8ARZ0"/>
<reference evidence="11" key="1">
    <citation type="submission" date="2025-08" db="UniProtKB">
        <authorList>
            <consortium name="RefSeq"/>
        </authorList>
    </citation>
    <scope>IDENTIFICATION</scope>
</reference>
<feature type="transmembrane region" description="Helical" evidence="9">
    <location>
        <begin position="43"/>
        <end position="62"/>
    </location>
</feature>
<dbReference type="PANTHER" id="PTHR31651:SF3">
    <property type="entry name" value="PROTEIN PIN-LIKES 7"/>
    <property type="match status" value="1"/>
</dbReference>
<keyword evidence="2" id="KW-0813">Transport</keyword>
<keyword evidence="6" id="KW-0927">Auxin signaling pathway</keyword>
<feature type="transmembrane region" description="Helical" evidence="9">
    <location>
        <begin position="288"/>
        <end position="305"/>
    </location>
</feature>
<comment type="function">
    <text evidence="7">Involved in cellular auxin homeostasis by regulating auxin metabolism. Regulates intracellular auxin accumulation at the endoplasmic reticulum and thus auxin availability for nuclear auxin signaling.</text>
</comment>
<evidence type="ECO:0000313" key="11">
    <source>
        <dbReference type="RefSeq" id="XP_010270520.1"/>
    </source>
</evidence>
<proteinExistence type="inferred from homology"/>
<evidence type="ECO:0000256" key="9">
    <source>
        <dbReference type="SAM" id="Phobius"/>
    </source>
</evidence>
<dbReference type="PANTHER" id="PTHR31651">
    <property type="match status" value="1"/>
</dbReference>
<dbReference type="KEGG" id="nnu:104606828"/>
<keyword evidence="10" id="KW-1185">Reference proteome</keyword>
<dbReference type="InterPro" id="IPR045033">
    <property type="entry name" value="PILS1/3/4/5/7"/>
</dbReference>
<accession>A0A1U8ARZ0</accession>
<feature type="transmembrane region" description="Helical" evidence="9">
    <location>
        <begin position="12"/>
        <end position="36"/>
    </location>
</feature>
<evidence type="ECO:0000256" key="4">
    <source>
        <dbReference type="ARBA" id="ARBA00022989"/>
    </source>
</evidence>
<feature type="transmembrane region" description="Helical" evidence="9">
    <location>
        <begin position="248"/>
        <end position="268"/>
    </location>
</feature>
<feature type="transmembrane region" description="Helical" evidence="9">
    <location>
        <begin position="352"/>
        <end position="373"/>
    </location>
</feature>
<comment type="subcellular location">
    <subcellularLocation>
        <location evidence="1">Endoplasmic reticulum membrane</location>
        <topology evidence="1">Multi-pass membrane protein</topology>
    </subcellularLocation>
</comment>
<keyword evidence="3 9" id="KW-0812">Transmembrane</keyword>
<dbReference type="OMA" id="LMLQFTV"/>
<feature type="transmembrane region" description="Helical" evidence="9">
    <location>
        <begin position="385"/>
        <end position="408"/>
    </location>
</feature>
<keyword evidence="4 9" id="KW-1133">Transmembrane helix</keyword>
<dbReference type="AlphaFoldDB" id="A0A1U8ARZ0"/>
<dbReference type="Pfam" id="PF03547">
    <property type="entry name" value="Mem_trans"/>
    <property type="match status" value="1"/>
</dbReference>
<name>A0A1U8ARZ0_NELNU</name>
<feature type="transmembrane region" description="Helical" evidence="9">
    <location>
        <begin position="148"/>
        <end position="169"/>
    </location>
</feature>
<dbReference type="GO" id="GO:0009734">
    <property type="term" value="P:auxin-activated signaling pathway"/>
    <property type="evidence" value="ECO:0007669"/>
    <property type="project" value="UniProtKB-KW"/>
</dbReference>
<evidence type="ECO:0000256" key="8">
    <source>
        <dbReference type="ARBA" id="ARBA00025752"/>
    </source>
</evidence>
<dbReference type="RefSeq" id="XP_010270520.1">
    <property type="nucleotide sequence ID" value="XM_010272218.2"/>
</dbReference>
<evidence type="ECO:0000256" key="6">
    <source>
        <dbReference type="ARBA" id="ARBA00023294"/>
    </source>
</evidence>
<evidence type="ECO:0000313" key="10">
    <source>
        <dbReference type="Proteomes" id="UP000189703"/>
    </source>
</evidence>
<dbReference type="eggNOG" id="KOG2722">
    <property type="taxonomic scope" value="Eukaryota"/>
</dbReference>
<comment type="similarity">
    <text evidence="8">Belongs to the auxin efflux carrier (TC 2.A.69.2) family.</text>
</comment>
<feature type="transmembrane region" description="Helical" evidence="9">
    <location>
        <begin position="107"/>
        <end position="128"/>
    </location>
</feature>
<dbReference type="InParanoid" id="A0A1U8ARZ0"/>
<gene>
    <name evidence="11" type="primary">LOC104606828</name>
</gene>
<keyword evidence="5 9" id="KW-0472">Membrane</keyword>
<dbReference type="FunCoup" id="A0A1U8ARZ0">
    <property type="interactions" value="101"/>
</dbReference>
<evidence type="ECO:0000256" key="5">
    <source>
        <dbReference type="ARBA" id="ARBA00023136"/>
    </source>
</evidence>
<evidence type="ECO:0000256" key="2">
    <source>
        <dbReference type="ARBA" id="ARBA00022448"/>
    </source>
</evidence>
<dbReference type="OrthoDB" id="191139at2759"/>
<evidence type="ECO:0000256" key="3">
    <source>
        <dbReference type="ARBA" id="ARBA00022692"/>
    </source>
</evidence>
<dbReference type="InterPro" id="IPR004776">
    <property type="entry name" value="Mem_transp_PIN-like"/>
</dbReference>
<dbReference type="GO" id="GO:0080162">
    <property type="term" value="P:endoplasmic reticulum to cytosol auxin transport"/>
    <property type="evidence" value="ECO:0007669"/>
    <property type="project" value="InterPro"/>
</dbReference>
<feature type="transmembrane region" description="Helical" evidence="9">
    <location>
        <begin position="74"/>
        <end position="95"/>
    </location>
</feature>
<dbReference type="GO" id="GO:0016020">
    <property type="term" value="C:membrane"/>
    <property type="evidence" value="ECO:0000318"/>
    <property type="project" value="GO_Central"/>
</dbReference>
<dbReference type="Proteomes" id="UP000189703">
    <property type="component" value="Unplaced"/>
</dbReference>